<dbReference type="EMBL" id="GGEC01085762">
    <property type="protein sequence ID" value="MBX66246.1"/>
    <property type="molecule type" value="Transcribed_RNA"/>
</dbReference>
<name>A0A2P2QH14_RHIMU</name>
<proteinExistence type="predicted"/>
<evidence type="ECO:0000313" key="1">
    <source>
        <dbReference type="EMBL" id="MBX66246.1"/>
    </source>
</evidence>
<accession>A0A2P2QH14</accession>
<sequence length="9" mass="1154">MISKIIFRF</sequence>
<reference evidence="1" key="1">
    <citation type="submission" date="2018-02" db="EMBL/GenBank/DDBJ databases">
        <title>Rhizophora mucronata_Transcriptome.</title>
        <authorList>
            <person name="Meera S.P."/>
            <person name="Sreeshan A."/>
            <person name="Augustine A."/>
        </authorList>
    </citation>
    <scope>NUCLEOTIDE SEQUENCE</scope>
    <source>
        <tissue evidence="1">Leaf</tissue>
    </source>
</reference>
<organism evidence="1">
    <name type="scientific">Rhizophora mucronata</name>
    <name type="common">Asiatic mangrove</name>
    <dbReference type="NCBI Taxonomy" id="61149"/>
    <lineage>
        <taxon>Eukaryota</taxon>
        <taxon>Viridiplantae</taxon>
        <taxon>Streptophyta</taxon>
        <taxon>Embryophyta</taxon>
        <taxon>Tracheophyta</taxon>
        <taxon>Spermatophyta</taxon>
        <taxon>Magnoliopsida</taxon>
        <taxon>eudicotyledons</taxon>
        <taxon>Gunneridae</taxon>
        <taxon>Pentapetalae</taxon>
        <taxon>rosids</taxon>
        <taxon>fabids</taxon>
        <taxon>Malpighiales</taxon>
        <taxon>Rhizophoraceae</taxon>
        <taxon>Rhizophora</taxon>
    </lineage>
</organism>
<protein>
    <submittedName>
        <fullName evidence="1">Uncharacterized protein</fullName>
    </submittedName>
</protein>